<accession>A0A498JQW9</accession>
<dbReference type="AlphaFoldDB" id="A0A498JQW9"/>
<comment type="caution">
    <text evidence="1">The sequence shown here is derived from an EMBL/GenBank/DDBJ whole genome shotgun (WGS) entry which is preliminary data.</text>
</comment>
<protein>
    <submittedName>
        <fullName evidence="1">Uncharacterized protein</fullName>
    </submittedName>
</protein>
<name>A0A498JQW9_MALDO</name>
<organism evidence="1 2">
    <name type="scientific">Malus domestica</name>
    <name type="common">Apple</name>
    <name type="synonym">Pyrus malus</name>
    <dbReference type="NCBI Taxonomy" id="3750"/>
    <lineage>
        <taxon>Eukaryota</taxon>
        <taxon>Viridiplantae</taxon>
        <taxon>Streptophyta</taxon>
        <taxon>Embryophyta</taxon>
        <taxon>Tracheophyta</taxon>
        <taxon>Spermatophyta</taxon>
        <taxon>Magnoliopsida</taxon>
        <taxon>eudicotyledons</taxon>
        <taxon>Gunneridae</taxon>
        <taxon>Pentapetalae</taxon>
        <taxon>rosids</taxon>
        <taxon>fabids</taxon>
        <taxon>Rosales</taxon>
        <taxon>Rosaceae</taxon>
        <taxon>Amygdaloideae</taxon>
        <taxon>Maleae</taxon>
        <taxon>Malus</taxon>
    </lineage>
</organism>
<dbReference type="EMBL" id="RDQH01000332">
    <property type="protein sequence ID" value="RXH95651.1"/>
    <property type="molecule type" value="Genomic_DNA"/>
</dbReference>
<gene>
    <name evidence="1" type="ORF">DVH24_008151</name>
</gene>
<evidence type="ECO:0000313" key="1">
    <source>
        <dbReference type="EMBL" id="RXH95651.1"/>
    </source>
</evidence>
<keyword evidence="2" id="KW-1185">Reference proteome</keyword>
<reference evidence="1 2" key="1">
    <citation type="submission" date="2018-10" db="EMBL/GenBank/DDBJ databases">
        <title>A high-quality apple genome assembly.</title>
        <authorList>
            <person name="Hu J."/>
        </authorList>
    </citation>
    <scope>NUCLEOTIDE SEQUENCE [LARGE SCALE GENOMIC DNA]</scope>
    <source>
        <strain evidence="2">cv. HFTH1</strain>
        <tissue evidence="1">Young leaf</tissue>
    </source>
</reference>
<sequence>MKLDSETLQKISASVCELQKTNIASRAENNADFIDIESQMKALENFSGTTLQTQTPVFVYVKLSNITLVGQPIVWISISTQQKSLILMQAWSNLTSRWLFTPLQVGSQSNATLILGTLHERLAWSLST</sequence>
<evidence type="ECO:0000313" key="2">
    <source>
        <dbReference type="Proteomes" id="UP000290289"/>
    </source>
</evidence>
<proteinExistence type="predicted"/>
<dbReference type="Proteomes" id="UP000290289">
    <property type="component" value="Chromosome 6"/>
</dbReference>